<dbReference type="Proteomes" id="UP000784294">
    <property type="component" value="Unassembled WGS sequence"/>
</dbReference>
<proteinExistence type="predicted"/>
<dbReference type="AlphaFoldDB" id="A0A448X4K7"/>
<reference evidence="2" key="1">
    <citation type="submission" date="2018-11" db="EMBL/GenBank/DDBJ databases">
        <authorList>
            <consortium name="Pathogen Informatics"/>
        </authorList>
    </citation>
    <scope>NUCLEOTIDE SEQUENCE</scope>
</reference>
<accession>A0A448X4K7</accession>
<evidence type="ECO:0000313" key="3">
    <source>
        <dbReference type="Proteomes" id="UP000784294"/>
    </source>
</evidence>
<name>A0A448X4K7_9PLAT</name>
<keyword evidence="3" id="KW-1185">Reference proteome</keyword>
<gene>
    <name evidence="2" type="ORF">PXEA_LOCUS21344</name>
</gene>
<feature type="region of interest" description="Disordered" evidence="1">
    <location>
        <begin position="1"/>
        <end position="37"/>
    </location>
</feature>
<evidence type="ECO:0000313" key="2">
    <source>
        <dbReference type="EMBL" id="VEL27904.1"/>
    </source>
</evidence>
<comment type="caution">
    <text evidence="2">The sequence shown here is derived from an EMBL/GenBank/DDBJ whole genome shotgun (WGS) entry which is preliminary data.</text>
</comment>
<organism evidence="2 3">
    <name type="scientific">Protopolystoma xenopodis</name>
    <dbReference type="NCBI Taxonomy" id="117903"/>
    <lineage>
        <taxon>Eukaryota</taxon>
        <taxon>Metazoa</taxon>
        <taxon>Spiralia</taxon>
        <taxon>Lophotrochozoa</taxon>
        <taxon>Platyhelminthes</taxon>
        <taxon>Monogenea</taxon>
        <taxon>Polyopisthocotylea</taxon>
        <taxon>Polystomatidea</taxon>
        <taxon>Polystomatidae</taxon>
        <taxon>Protopolystoma</taxon>
    </lineage>
</organism>
<feature type="non-terminal residue" evidence="2">
    <location>
        <position position="137"/>
    </location>
</feature>
<protein>
    <submittedName>
        <fullName evidence="2">Uncharacterized protein</fullName>
    </submittedName>
</protein>
<dbReference type="EMBL" id="CAAALY010090818">
    <property type="protein sequence ID" value="VEL27904.1"/>
    <property type="molecule type" value="Genomic_DNA"/>
</dbReference>
<sequence>GVGVGEEEAENEEQKEEEEEEERGECTRDGGQTFNSARHEHLDTDLLLNQISAANTRHCCASVLSLVVRQHIRGSTLTKDVLVENDRFPIDFFLMSFQREEKSGKIGLQQLNEAKEESRPPHLSASGPEKVVEYAST</sequence>
<feature type="region of interest" description="Disordered" evidence="1">
    <location>
        <begin position="112"/>
        <end position="137"/>
    </location>
</feature>
<evidence type="ECO:0000256" key="1">
    <source>
        <dbReference type="SAM" id="MobiDB-lite"/>
    </source>
</evidence>
<feature type="compositionally biased region" description="Acidic residues" evidence="1">
    <location>
        <begin position="1"/>
        <end position="23"/>
    </location>
</feature>